<keyword evidence="2" id="KW-0805">Transcription regulation</keyword>
<dbReference type="Pfam" id="PF00126">
    <property type="entry name" value="HTH_1"/>
    <property type="match status" value="1"/>
</dbReference>
<sequence length="300" mass="34321">MNLNHLKVFMYVCKHNSITQAAKELNMKQPQVSYAIKELEHELNTCLFFRVSRHLEITDNGNRLLSLAMRLFELCSEMDLAMKSKNEETSITVGASITLGKHFLPIYISKFNKIYPNVHVNLITDTNENIVSFILTGKITLAFIDANIDEPKLNVQQYHKDKIVAVCHKDHPLAKKTSVSLKDLYKEELLLRTNGNGDREAINHAFQTLGITYNPVLENDIGVLLLNATANNLGISLLPKNIAFDYANTDETKILEVEELLLDRYFSSIHLKDVKLSDILENFNKVSIDQDNWMYIKKHD</sequence>
<evidence type="ECO:0000259" key="5">
    <source>
        <dbReference type="PROSITE" id="PS50931"/>
    </source>
</evidence>
<dbReference type="GO" id="GO:0003677">
    <property type="term" value="F:DNA binding"/>
    <property type="evidence" value="ECO:0007669"/>
    <property type="project" value="UniProtKB-KW"/>
</dbReference>
<gene>
    <name evidence="6" type="ORF">SAMN02745191_2291</name>
</gene>
<dbReference type="AlphaFoldDB" id="A0A1T4Q3S4"/>
<dbReference type="InterPro" id="IPR036390">
    <property type="entry name" value="WH_DNA-bd_sf"/>
</dbReference>
<dbReference type="InterPro" id="IPR000847">
    <property type="entry name" value="LysR_HTH_N"/>
</dbReference>
<keyword evidence="3 6" id="KW-0238">DNA-binding</keyword>
<dbReference type="InterPro" id="IPR005119">
    <property type="entry name" value="LysR_subst-bd"/>
</dbReference>
<comment type="similarity">
    <text evidence="1">Belongs to the LysR transcriptional regulatory family.</text>
</comment>
<dbReference type="SUPFAM" id="SSF53850">
    <property type="entry name" value="Periplasmic binding protein-like II"/>
    <property type="match status" value="1"/>
</dbReference>
<evidence type="ECO:0000256" key="1">
    <source>
        <dbReference type="ARBA" id="ARBA00009437"/>
    </source>
</evidence>
<keyword evidence="7" id="KW-1185">Reference proteome</keyword>
<dbReference type="Proteomes" id="UP000243297">
    <property type="component" value="Unassembled WGS sequence"/>
</dbReference>
<dbReference type="PANTHER" id="PTHR30419:SF8">
    <property type="entry name" value="NITROGEN ASSIMILATION TRANSCRIPTIONAL ACTIVATOR-RELATED"/>
    <property type="match status" value="1"/>
</dbReference>
<dbReference type="InterPro" id="IPR050950">
    <property type="entry name" value="HTH-type_LysR_regulators"/>
</dbReference>
<keyword evidence="4" id="KW-0804">Transcription</keyword>
<evidence type="ECO:0000313" key="6">
    <source>
        <dbReference type="EMBL" id="SJZ98161.1"/>
    </source>
</evidence>
<name>A0A1T4Q3S4_9FIRM</name>
<dbReference type="Gene3D" id="1.10.10.10">
    <property type="entry name" value="Winged helix-like DNA-binding domain superfamily/Winged helix DNA-binding domain"/>
    <property type="match status" value="1"/>
</dbReference>
<dbReference type="OrthoDB" id="9803735at2"/>
<evidence type="ECO:0000256" key="4">
    <source>
        <dbReference type="ARBA" id="ARBA00023163"/>
    </source>
</evidence>
<dbReference type="InterPro" id="IPR036388">
    <property type="entry name" value="WH-like_DNA-bd_sf"/>
</dbReference>
<dbReference type="STRING" id="118967.SAMN02745191_2291"/>
<dbReference type="CDD" id="cd05466">
    <property type="entry name" value="PBP2_LTTR_substrate"/>
    <property type="match status" value="1"/>
</dbReference>
<organism evidence="6 7">
    <name type="scientific">Anaerorhabdus furcosa</name>
    <dbReference type="NCBI Taxonomy" id="118967"/>
    <lineage>
        <taxon>Bacteria</taxon>
        <taxon>Bacillati</taxon>
        <taxon>Bacillota</taxon>
        <taxon>Erysipelotrichia</taxon>
        <taxon>Erysipelotrichales</taxon>
        <taxon>Erysipelotrichaceae</taxon>
        <taxon>Anaerorhabdus</taxon>
    </lineage>
</organism>
<dbReference type="SUPFAM" id="SSF46785">
    <property type="entry name" value="Winged helix' DNA-binding domain"/>
    <property type="match status" value="1"/>
</dbReference>
<accession>A0A1T4Q3S4</accession>
<dbReference type="Gene3D" id="3.40.190.290">
    <property type="match status" value="1"/>
</dbReference>
<dbReference type="GO" id="GO:0003700">
    <property type="term" value="F:DNA-binding transcription factor activity"/>
    <property type="evidence" value="ECO:0007669"/>
    <property type="project" value="InterPro"/>
</dbReference>
<dbReference type="PROSITE" id="PS50931">
    <property type="entry name" value="HTH_LYSR"/>
    <property type="match status" value="1"/>
</dbReference>
<protein>
    <submittedName>
        <fullName evidence="6">DNA-binding transcriptional regulator, LysR family</fullName>
    </submittedName>
</protein>
<dbReference type="FunFam" id="1.10.10.10:FF:000001">
    <property type="entry name" value="LysR family transcriptional regulator"/>
    <property type="match status" value="1"/>
</dbReference>
<evidence type="ECO:0000256" key="3">
    <source>
        <dbReference type="ARBA" id="ARBA00023125"/>
    </source>
</evidence>
<dbReference type="RefSeq" id="WP_078712677.1">
    <property type="nucleotide sequence ID" value="NZ_FUWY01000008.1"/>
</dbReference>
<evidence type="ECO:0000313" key="7">
    <source>
        <dbReference type="Proteomes" id="UP000243297"/>
    </source>
</evidence>
<dbReference type="Pfam" id="PF03466">
    <property type="entry name" value="LysR_substrate"/>
    <property type="match status" value="1"/>
</dbReference>
<dbReference type="EMBL" id="FUWY01000008">
    <property type="protein sequence ID" value="SJZ98161.1"/>
    <property type="molecule type" value="Genomic_DNA"/>
</dbReference>
<dbReference type="PANTHER" id="PTHR30419">
    <property type="entry name" value="HTH-TYPE TRANSCRIPTIONAL REGULATOR YBHD"/>
    <property type="match status" value="1"/>
</dbReference>
<proteinExistence type="inferred from homology"/>
<dbReference type="PRINTS" id="PR00039">
    <property type="entry name" value="HTHLYSR"/>
</dbReference>
<dbReference type="GO" id="GO:0005829">
    <property type="term" value="C:cytosol"/>
    <property type="evidence" value="ECO:0007669"/>
    <property type="project" value="TreeGrafter"/>
</dbReference>
<reference evidence="7" key="1">
    <citation type="submission" date="2017-02" db="EMBL/GenBank/DDBJ databases">
        <authorList>
            <person name="Varghese N."/>
            <person name="Submissions S."/>
        </authorList>
    </citation>
    <scope>NUCLEOTIDE SEQUENCE [LARGE SCALE GENOMIC DNA]</scope>
    <source>
        <strain evidence="7">ATCC 25662</strain>
    </source>
</reference>
<feature type="domain" description="HTH lysR-type" evidence="5">
    <location>
        <begin position="1"/>
        <end position="58"/>
    </location>
</feature>
<evidence type="ECO:0000256" key="2">
    <source>
        <dbReference type="ARBA" id="ARBA00023015"/>
    </source>
</evidence>